<feature type="domain" description="Cyclic nucleotide-binding" evidence="1">
    <location>
        <begin position="15"/>
        <end position="119"/>
    </location>
</feature>
<keyword evidence="3" id="KW-1185">Reference proteome</keyword>
<dbReference type="CDD" id="cd00038">
    <property type="entry name" value="CAP_ED"/>
    <property type="match status" value="1"/>
</dbReference>
<dbReference type="OrthoDB" id="9807547at2"/>
<evidence type="ECO:0000259" key="1">
    <source>
        <dbReference type="PROSITE" id="PS50042"/>
    </source>
</evidence>
<dbReference type="InterPro" id="IPR000595">
    <property type="entry name" value="cNMP-bd_dom"/>
</dbReference>
<dbReference type="InterPro" id="IPR018490">
    <property type="entry name" value="cNMP-bd_dom_sf"/>
</dbReference>
<dbReference type="SUPFAM" id="SSF51206">
    <property type="entry name" value="cAMP-binding domain-like"/>
    <property type="match status" value="1"/>
</dbReference>
<dbReference type="AlphaFoldDB" id="A0A0D6JBL5"/>
<dbReference type="PROSITE" id="PS50042">
    <property type="entry name" value="CNMP_BINDING_3"/>
    <property type="match status" value="1"/>
</dbReference>
<dbReference type="EMBL" id="LN829119">
    <property type="protein sequence ID" value="CPR15857.1"/>
    <property type="molecule type" value="Genomic_DNA"/>
</dbReference>
<evidence type="ECO:0000313" key="2">
    <source>
        <dbReference type="EMBL" id="CPR15857.1"/>
    </source>
</evidence>
<name>A0A0D6JBL5_9HYPH</name>
<gene>
    <name evidence="2" type="ORF">YBN1229_v1_0536</name>
</gene>
<sequence>MKTEEISRILNETNLFAGTAPATLARIGEIAILKECKAGDVVYDSGGQALDMFVLVRGLVSFAMGANVGHANVESVMKRHMIFGWAALIPEHPKRLGTAKCLEPSTLLSINGDQVMELLRDEDPKSGFMIMTRLCSMIANSFIETR</sequence>
<organism evidence="2 3">
    <name type="scientific">Candidatus Filomicrobium marinum</name>
    <dbReference type="NCBI Taxonomy" id="1608628"/>
    <lineage>
        <taxon>Bacteria</taxon>
        <taxon>Pseudomonadati</taxon>
        <taxon>Pseudomonadota</taxon>
        <taxon>Alphaproteobacteria</taxon>
        <taxon>Hyphomicrobiales</taxon>
        <taxon>Hyphomicrobiaceae</taxon>
        <taxon>Filomicrobium</taxon>
    </lineage>
</organism>
<dbReference type="Proteomes" id="UP000033187">
    <property type="component" value="Chromosome 1"/>
</dbReference>
<dbReference type="Pfam" id="PF00027">
    <property type="entry name" value="cNMP_binding"/>
    <property type="match status" value="1"/>
</dbReference>
<reference evidence="3" key="1">
    <citation type="submission" date="2015-02" db="EMBL/GenBank/DDBJ databases">
        <authorList>
            <person name="Chooi Y.-H."/>
        </authorList>
    </citation>
    <scope>NUCLEOTIDE SEQUENCE [LARGE SCALE GENOMIC DNA]</scope>
    <source>
        <strain evidence="3">strain Y</strain>
    </source>
</reference>
<proteinExistence type="predicted"/>
<dbReference type="Gene3D" id="2.60.120.10">
    <property type="entry name" value="Jelly Rolls"/>
    <property type="match status" value="1"/>
</dbReference>
<evidence type="ECO:0000313" key="3">
    <source>
        <dbReference type="Proteomes" id="UP000033187"/>
    </source>
</evidence>
<dbReference type="RefSeq" id="WP_046476373.1">
    <property type="nucleotide sequence ID" value="NZ_LN829118.1"/>
</dbReference>
<dbReference type="KEGG" id="fiy:BN1229_v1_0536"/>
<accession>A0A0D6JBL5</accession>
<dbReference type="InterPro" id="IPR014710">
    <property type="entry name" value="RmlC-like_jellyroll"/>
</dbReference>
<protein>
    <recommendedName>
        <fullName evidence="1">Cyclic nucleotide-binding domain-containing protein</fullName>
    </recommendedName>
</protein>
<dbReference type="KEGG" id="fil:BN1229_v1_0533"/>
<dbReference type="SMART" id="SM00100">
    <property type="entry name" value="cNMP"/>
    <property type="match status" value="1"/>
</dbReference>